<dbReference type="GO" id="GO:0003676">
    <property type="term" value="F:nucleic acid binding"/>
    <property type="evidence" value="ECO:0007669"/>
    <property type="project" value="InterPro"/>
</dbReference>
<feature type="domain" description="3'-5' exonuclease" evidence="3">
    <location>
        <begin position="57"/>
        <end position="197"/>
    </location>
</feature>
<sequence length="202" mass="22982">MAETIHLVEFNDKIIETTVTNKASVAQYWLQNIAKSSKRRGKNCRIVGMGCKYVRHPINSMSNKVAILQLCVDTKCLVLQLQHMDYTPHSIIDFLNDSQTTFVGVEIQANSLKLLKDYALKVSHKVDLHFLAKRWFPVSYKGRPSMKALAYGVVGLSMRKKSDDYKGDWESVVLDQELVEQACTDAYACYVIAHKLLQDDHV</sequence>
<evidence type="ECO:0000313" key="5">
    <source>
        <dbReference type="Proteomes" id="UP000653305"/>
    </source>
</evidence>
<protein>
    <submittedName>
        <fullName evidence="4">Werner syndrome-like exonuclease</fullName>
    </submittedName>
</protein>
<dbReference type="GO" id="GO:0008408">
    <property type="term" value="F:3'-5' exonuclease activity"/>
    <property type="evidence" value="ECO:0007669"/>
    <property type="project" value="InterPro"/>
</dbReference>
<dbReference type="AlphaFoldDB" id="A0A830B5L4"/>
<dbReference type="PANTHER" id="PTHR13620">
    <property type="entry name" value="3-5 EXONUCLEASE"/>
    <property type="match status" value="1"/>
</dbReference>
<organism evidence="4 5">
    <name type="scientific">Phtheirospermum japonicum</name>
    <dbReference type="NCBI Taxonomy" id="374723"/>
    <lineage>
        <taxon>Eukaryota</taxon>
        <taxon>Viridiplantae</taxon>
        <taxon>Streptophyta</taxon>
        <taxon>Embryophyta</taxon>
        <taxon>Tracheophyta</taxon>
        <taxon>Spermatophyta</taxon>
        <taxon>Magnoliopsida</taxon>
        <taxon>eudicotyledons</taxon>
        <taxon>Gunneridae</taxon>
        <taxon>Pentapetalae</taxon>
        <taxon>asterids</taxon>
        <taxon>lamiids</taxon>
        <taxon>Lamiales</taxon>
        <taxon>Orobanchaceae</taxon>
        <taxon>Orobanchaceae incertae sedis</taxon>
        <taxon>Phtheirospermum</taxon>
    </lineage>
</organism>
<comment type="caution">
    <text evidence="4">The sequence shown here is derived from an EMBL/GenBank/DDBJ whole genome shotgun (WGS) entry which is preliminary data.</text>
</comment>
<dbReference type="SUPFAM" id="SSF53098">
    <property type="entry name" value="Ribonuclease H-like"/>
    <property type="match status" value="1"/>
</dbReference>
<evidence type="ECO:0000256" key="1">
    <source>
        <dbReference type="ARBA" id="ARBA00022722"/>
    </source>
</evidence>
<keyword evidence="2" id="KW-0378">Hydrolase</keyword>
<accession>A0A830B5L4</accession>
<gene>
    <name evidence="4" type="ORF">PHJA_000204200</name>
</gene>
<dbReference type="InterPro" id="IPR012337">
    <property type="entry name" value="RNaseH-like_sf"/>
</dbReference>
<reference evidence="4" key="1">
    <citation type="submission" date="2020-07" db="EMBL/GenBank/DDBJ databases">
        <title>Ethylene signaling mediates host invasion by parasitic plants.</title>
        <authorList>
            <person name="Yoshida S."/>
        </authorList>
    </citation>
    <scope>NUCLEOTIDE SEQUENCE</scope>
    <source>
        <strain evidence="4">Okayama</strain>
    </source>
</reference>
<dbReference type="EMBL" id="BMAC01000020">
    <property type="protein sequence ID" value="GFP80609.1"/>
    <property type="molecule type" value="Genomic_DNA"/>
</dbReference>
<dbReference type="GO" id="GO:0005737">
    <property type="term" value="C:cytoplasm"/>
    <property type="evidence" value="ECO:0007669"/>
    <property type="project" value="TreeGrafter"/>
</dbReference>
<dbReference type="Gene3D" id="3.30.420.10">
    <property type="entry name" value="Ribonuclease H-like superfamily/Ribonuclease H"/>
    <property type="match status" value="1"/>
</dbReference>
<evidence type="ECO:0000313" key="4">
    <source>
        <dbReference type="EMBL" id="GFP80609.1"/>
    </source>
</evidence>
<dbReference type="GO" id="GO:0006139">
    <property type="term" value="P:nucleobase-containing compound metabolic process"/>
    <property type="evidence" value="ECO:0007669"/>
    <property type="project" value="InterPro"/>
</dbReference>
<dbReference type="GO" id="GO:0005634">
    <property type="term" value="C:nucleus"/>
    <property type="evidence" value="ECO:0007669"/>
    <property type="project" value="TreeGrafter"/>
</dbReference>
<proteinExistence type="predicted"/>
<dbReference type="InterPro" id="IPR051132">
    <property type="entry name" value="3-5_Exonuclease_domain"/>
</dbReference>
<dbReference type="OrthoDB" id="446462at2759"/>
<dbReference type="InterPro" id="IPR036397">
    <property type="entry name" value="RNaseH_sf"/>
</dbReference>
<dbReference type="PANTHER" id="PTHR13620:SF121">
    <property type="entry name" value="EMB|CAB82946.1-RELATED"/>
    <property type="match status" value="1"/>
</dbReference>
<name>A0A830B5L4_9LAMI</name>
<keyword evidence="1" id="KW-0540">Nuclease</keyword>
<evidence type="ECO:0000256" key="2">
    <source>
        <dbReference type="ARBA" id="ARBA00022801"/>
    </source>
</evidence>
<dbReference type="InterPro" id="IPR002562">
    <property type="entry name" value="3'-5'_exonuclease_dom"/>
</dbReference>
<dbReference type="Proteomes" id="UP000653305">
    <property type="component" value="Unassembled WGS sequence"/>
</dbReference>
<dbReference type="Pfam" id="PF01612">
    <property type="entry name" value="DNA_pol_A_exo1"/>
    <property type="match status" value="1"/>
</dbReference>
<keyword evidence="4" id="KW-0269">Exonuclease</keyword>
<dbReference type="CDD" id="cd06141">
    <property type="entry name" value="WRN_exo"/>
    <property type="match status" value="1"/>
</dbReference>
<evidence type="ECO:0000259" key="3">
    <source>
        <dbReference type="Pfam" id="PF01612"/>
    </source>
</evidence>
<keyword evidence="5" id="KW-1185">Reference proteome</keyword>